<dbReference type="Pfam" id="PF03016">
    <property type="entry name" value="Exostosin_GT47"/>
    <property type="match status" value="1"/>
</dbReference>
<evidence type="ECO:0000256" key="4">
    <source>
        <dbReference type="ARBA" id="ARBA00022968"/>
    </source>
</evidence>
<keyword evidence="4" id="KW-0735">Signal-anchor</keyword>
<keyword evidence="3" id="KW-0328">Glycosyltransferase</keyword>
<comment type="similarity">
    <text evidence="2">Belongs to the glycosyltransferase 47 family.</text>
</comment>
<reference evidence="8" key="1">
    <citation type="submission" date="2023-07" db="EMBL/GenBank/DDBJ databases">
        <title>A chromosome-level genome assembly of Lolium multiflorum.</title>
        <authorList>
            <person name="Chen Y."/>
            <person name="Copetti D."/>
            <person name="Kolliker R."/>
            <person name="Studer B."/>
        </authorList>
    </citation>
    <scope>NUCLEOTIDE SEQUENCE</scope>
    <source>
        <strain evidence="8">02402/16</strain>
        <tissue evidence="8">Leaf</tissue>
    </source>
</reference>
<feature type="compositionally biased region" description="Low complexity" evidence="6">
    <location>
        <begin position="8"/>
        <end position="17"/>
    </location>
</feature>
<evidence type="ECO:0000259" key="7">
    <source>
        <dbReference type="Pfam" id="PF03016"/>
    </source>
</evidence>
<evidence type="ECO:0000256" key="6">
    <source>
        <dbReference type="SAM" id="MobiDB-lite"/>
    </source>
</evidence>
<keyword evidence="9" id="KW-1185">Reference proteome</keyword>
<evidence type="ECO:0000256" key="1">
    <source>
        <dbReference type="ARBA" id="ARBA00004323"/>
    </source>
</evidence>
<dbReference type="PANTHER" id="PTHR11062:SF200">
    <property type="entry name" value="BETA-1,4-XYLOSYLTRANSFERASE IRX10L-RELATED"/>
    <property type="match status" value="1"/>
</dbReference>
<evidence type="ECO:0000256" key="3">
    <source>
        <dbReference type="ARBA" id="ARBA00022676"/>
    </source>
</evidence>
<feature type="region of interest" description="Disordered" evidence="6">
    <location>
        <begin position="1"/>
        <end position="88"/>
    </location>
</feature>
<dbReference type="GO" id="GO:0016757">
    <property type="term" value="F:glycosyltransferase activity"/>
    <property type="evidence" value="ECO:0007669"/>
    <property type="project" value="UniProtKB-KW"/>
</dbReference>
<dbReference type="PANTHER" id="PTHR11062">
    <property type="entry name" value="EXOSTOSIN HEPARAN SULFATE GLYCOSYLTRANSFERASE -RELATED"/>
    <property type="match status" value="1"/>
</dbReference>
<feature type="domain" description="Exostosin GT47" evidence="7">
    <location>
        <begin position="94"/>
        <end position="181"/>
    </location>
</feature>
<accession>A0AAD8RVH2</accession>
<keyword evidence="5" id="KW-0333">Golgi apparatus</keyword>
<feature type="compositionally biased region" description="Basic residues" evidence="6">
    <location>
        <begin position="41"/>
        <end position="52"/>
    </location>
</feature>
<dbReference type="GO" id="GO:0009834">
    <property type="term" value="P:plant-type secondary cell wall biogenesis"/>
    <property type="evidence" value="ECO:0007669"/>
    <property type="project" value="TreeGrafter"/>
</dbReference>
<dbReference type="GO" id="GO:0010417">
    <property type="term" value="P:glucuronoxylan biosynthetic process"/>
    <property type="evidence" value="ECO:0007669"/>
    <property type="project" value="TreeGrafter"/>
</dbReference>
<dbReference type="Proteomes" id="UP001231189">
    <property type="component" value="Unassembled WGS sequence"/>
</dbReference>
<evidence type="ECO:0000256" key="5">
    <source>
        <dbReference type="ARBA" id="ARBA00023034"/>
    </source>
</evidence>
<gene>
    <name evidence="8" type="ORF">QYE76_006350</name>
</gene>
<dbReference type="GO" id="GO:0000139">
    <property type="term" value="C:Golgi membrane"/>
    <property type="evidence" value="ECO:0007669"/>
    <property type="project" value="UniProtKB-SubCell"/>
</dbReference>
<comment type="subcellular location">
    <subcellularLocation>
        <location evidence="1">Golgi apparatus membrane</location>
        <topology evidence="1">Single-pass type II membrane protein</topology>
    </subcellularLocation>
</comment>
<dbReference type="AlphaFoldDB" id="A0AAD8RVH2"/>
<evidence type="ECO:0000313" key="8">
    <source>
        <dbReference type="EMBL" id="KAK1632035.1"/>
    </source>
</evidence>
<proteinExistence type="inferred from homology"/>
<dbReference type="EMBL" id="JAUUTY010000005">
    <property type="protein sequence ID" value="KAK1632035.1"/>
    <property type="molecule type" value="Genomic_DNA"/>
</dbReference>
<dbReference type="InterPro" id="IPR040911">
    <property type="entry name" value="Exostosin_GT47"/>
</dbReference>
<organism evidence="8 9">
    <name type="scientific">Lolium multiflorum</name>
    <name type="common">Italian ryegrass</name>
    <name type="synonym">Lolium perenne subsp. multiflorum</name>
    <dbReference type="NCBI Taxonomy" id="4521"/>
    <lineage>
        <taxon>Eukaryota</taxon>
        <taxon>Viridiplantae</taxon>
        <taxon>Streptophyta</taxon>
        <taxon>Embryophyta</taxon>
        <taxon>Tracheophyta</taxon>
        <taxon>Spermatophyta</taxon>
        <taxon>Magnoliopsida</taxon>
        <taxon>Liliopsida</taxon>
        <taxon>Poales</taxon>
        <taxon>Poaceae</taxon>
        <taxon>BOP clade</taxon>
        <taxon>Pooideae</taxon>
        <taxon>Poodae</taxon>
        <taxon>Poeae</taxon>
        <taxon>Poeae Chloroplast Group 2 (Poeae type)</taxon>
        <taxon>Loliodinae</taxon>
        <taxon>Loliinae</taxon>
        <taxon>Lolium</taxon>
    </lineage>
</organism>
<feature type="compositionally biased region" description="Low complexity" evidence="6">
    <location>
        <begin position="75"/>
        <end position="84"/>
    </location>
</feature>
<protein>
    <recommendedName>
        <fullName evidence="7">Exostosin GT47 domain-containing protein</fullName>
    </recommendedName>
</protein>
<evidence type="ECO:0000313" key="9">
    <source>
        <dbReference type="Proteomes" id="UP001231189"/>
    </source>
</evidence>
<keyword evidence="4" id="KW-0812">Transmembrane</keyword>
<feature type="compositionally biased region" description="Pro residues" evidence="6">
    <location>
        <begin position="18"/>
        <end position="29"/>
    </location>
</feature>
<name>A0AAD8RVH2_LOLMU</name>
<sequence length="183" mass="20379">MRRHRGAVRGPAAASAHAPPPPRPPPPPRLSTLPPRGIGRCGRRTAGKHQIHPVHTFGIRNNDSLRPCCQDPSETTSTGSGSAGDVLDDDPDGKLKVFIYDLPGKYNKKLLKKDPRCLNHMFDAEIFMHRFLLSSAVRTSNPEEADWFYTPMYPTCDLKPSGLPLPFKFPRMMRSASELIARK</sequence>
<evidence type="ECO:0000256" key="2">
    <source>
        <dbReference type="ARBA" id="ARBA00010271"/>
    </source>
</evidence>
<dbReference type="InterPro" id="IPR004263">
    <property type="entry name" value="Exostosin"/>
</dbReference>
<keyword evidence="3" id="KW-0808">Transferase</keyword>
<comment type="caution">
    <text evidence="8">The sequence shown here is derived from an EMBL/GenBank/DDBJ whole genome shotgun (WGS) entry which is preliminary data.</text>
</comment>